<dbReference type="RefSeq" id="WP_382423504.1">
    <property type="nucleotide sequence ID" value="NZ_JBHSCW010000011.1"/>
</dbReference>
<accession>A0ABV8URN5</accession>
<reference evidence="4" key="1">
    <citation type="journal article" date="2019" name="Int. J. Syst. Evol. Microbiol.">
        <title>The Global Catalogue of Microorganisms (GCM) 10K type strain sequencing project: providing services to taxonomists for standard genome sequencing and annotation.</title>
        <authorList>
            <consortium name="The Broad Institute Genomics Platform"/>
            <consortium name="The Broad Institute Genome Sequencing Center for Infectious Disease"/>
            <person name="Wu L."/>
            <person name="Ma J."/>
        </authorList>
    </citation>
    <scope>NUCLEOTIDE SEQUENCE [LARGE SCALE GENOMIC DNA]</scope>
    <source>
        <strain evidence="4">CECT 8472</strain>
    </source>
</reference>
<evidence type="ECO:0000313" key="4">
    <source>
        <dbReference type="Proteomes" id="UP001595799"/>
    </source>
</evidence>
<dbReference type="Gene3D" id="3.40.50.1820">
    <property type="entry name" value="alpha/beta hydrolase"/>
    <property type="match status" value="1"/>
</dbReference>
<dbReference type="PANTHER" id="PTHR22946">
    <property type="entry name" value="DIENELACTONE HYDROLASE DOMAIN-CONTAINING PROTEIN-RELATED"/>
    <property type="match status" value="1"/>
</dbReference>
<keyword evidence="4" id="KW-1185">Reference proteome</keyword>
<evidence type="ECO:0000256" key="1">
    <source>
        <dbReference type="SAM" id="SignalP"/>
    </source>
</evidence>
<dbReference type="EC" id="3.1.-.-" evidence="3"/>
<feature type="chain" id="PRO_5045337784" evidence="1">
    <location>
        <begin position="31"/>
        <end position="255"/>
    </location>
</feature>
<keyword evidence="1" id="KW-0732">Signal</keyword>
<dbReference type="SUPFAM" id="SSF53474">
    <property type="entry name" value="alpha/beta-Hydrolases"/>
    <property type="match status" value="1"/>
</dbReference>
<dbReference type="Proteomes" id="UP001595799">
    <property type="component" value="Unassembled WGS sequence"/>
</dbReference>
<name>A0ABV8URN5_9PROT</name>
<dbReference type="InterPro" id="IPR002925">
    <property type="entry name" value="Dienelactn_hydro"/>
</dbReference>
<evidence type="ECO:0000259" key="2">
    <source>
        <dbReference type="Pfam" id="PF01738"/>
    </source>
</evidence>
<protein>
    <submittedName>
        <fullName evidence="3">Dienelactone hydrolase family protein</fullName>
        <ecNumber evidence="3">3.1.-.-</ecNumber>
    </submittedName>
</protein>
<dbReference type="GO" id="GO:0016787">
    <property type="term" value="F:hydrolase activity"/>
    <property type="evidence" value="ECO:0007669"/>
    <property type="project" value="UniProtKB-KW"/>
</dbReference>
<sequence>MREHRTHLIPALVCLVLTLFLLLPVPQAHAGSPSQIVNGMGSFTVEGRNVRIDMALPEVASSRNTVPAVAVLHGASGFGGGTLFYPIVEELVQEGIAAFIIHYFDGLNVGNKASPAYFEQRDRIVGKALEYIARLPEVDGERIGIYGFSLGAFQALSRAVDDQRIKAVVAVGGGLSRSIDRSRIESMPPTLLLHGARDPIVPVGRARETAEVLKTVGANYELQIYDGQAHTLQGSTFDDSLERTSEFFLRTLKFR</sequence>
<dbReference type="Pfam" id="PF01738">
    <property type="entry name" value="DLH"/>
    <property type="match status" value="1"/>
</dbReference>
<dbReference type="InterPro" id="IPR050261">
    <property type="entry name" value="FrsA_esterase"/>
</dbReference>
<organism evidence="3 4">
    <name type="scientific">Fodinicurvata halophila</name>
    <dbReference type="NCBI Taxonomy" id="1419723"/>
    <lineage>
        <taxon>Bacteria</taxon>
        <taxon>Pseudomonadati</taxon>
        <taxon>Pseudomonadota</taxon>
        <taxon>Alphaproteobacteria</taxon>
        <taxon>Rhodospirillales</taxon>
        <taxon>Rhodovibrionaceae</taxon>
        <taxon>Fodinicurvata</taxon>
    </lineage>
</organism>
<proteinExistence type="predicted"/>
<comment type="caution">
    <text evidence="3">The sequence shown here is derived from an EMBL/GenBank/DDBJ whole genome shotgun (WGS) entry which is preliminary data.</text>
</comment>
<dbReference type="EMBL" id="JBHSCW010000011">
    <property type="protein sequence ID" value="MFC4353128.1"/>
    <property type="molecule type" value="Genomic_DNA"/>
</dbReference>
<keyword evidence="3" id="KW-0378">Hydrolase</keyword>
<feature type="domain" description="Dienelactone hydrolase" evidence="2">
    <location>
        <begin position="61"/>
        <end position="231"/>
    </location>
</feature>
<dbReference type="InterPro" id="IPR029058">
    <property type="entry name" value="AB_hydrolase_fold"/>
</dbReference>
<gene>
    <name evidence="3" type="ORF">ACFOW6_16380</name>
</gene>
<feature type="signal peptide" evidence="1">
    <location>
        <begin position="1"/>
        <end position="30"/>
    </location>
</feature>
<evidence type="ECO:0000313" key="3">
    <source>
        <dbReference type="EMBL" id="MFC4353128.1"/>
    </source>
</evidence>